<feature type="domain" description="C2H2-type" evidence="22">
    <location>
        <begin position="460"/>
        <end position="487"/>
    </location>
</feature>
<keyword evidence="17" id="KW-0539">Nucleus</keyword>
<evidence type="ECO:0000256" key="13">
    <source>
        <dbReference type="ARBA" id="ARBA00023125"/>
    </source>
</evidence>
<dbReference type="Pfam" id="PF05485">
    <property type="entry name" value="THAP"/>
    <property type="match status" value="1"/>
</dbReference>
<evidence type="ECO:0000256" key="7">
    <source>
        <dbReference type="ARBA" id="ARBA00022737"/>
    </source>
</evidence>
<keyword evidence="6 20" id="KW-0479">Metal-binding</keyword>
<dbReference type="FunFam" id="3.30.160.60:FF:000100">
    <property type="entry name" value="Zinc finger 45-like"/>
    <property type="match status" value="1"/>
</dbReference>
<dbReference type="GO" id="GO:0003682">
    <property type="term" value="F:chromatin binding"/>
    <property type="evidence" value="ECO:0007669"/>
    <property type="project" value="UniProtKB-ARBA"/>
</dbReference>
<dbReference type="Pfam" id="PF03650">
    <property type="entry name" value="MPC"/>
    <property type="match status" value="1"/>
</dbReference>
<evidence type="ECO:0000256" key="18">
    <source>
        <dbReference type="PROSITE-ProRule" id="PRU00042"/>
    </source>
</evidence>
<evidence type="ECO:0000313" key="25">
    <source>
        <dbReference type="EMBL" id="KAL1377380.1"/>
    </source>
</evidence>
<feature type="domain" description="C2H2-type" evidence="22">
    <location>
        <begin position="348"/>
        <end position="376"/>
    </location>
</feature>
<evidence type="ECO:0000256" key="12">
    <source>
        <dbReference type="ARBA" id="ARBA00023015"/>
    </source>
</evidence>
<dbReference type="GO" id="GO:0000785">
    <property type="term" value="C:chromatin"/>
    <property type="evidence" value="ECO:0007669"/>
    <property type="project" value="UniProtKB-ARBA"/>
</dbReference>
<dbReference type="Pfam" id="PF07776">
    <property type="entry name" value="zf-AD"/>
    <property type="match status" value="1"/>
</dbReference>
<keyword evidence="12" id="KW-0805">Transcription regulation</keyword>
<gene>
    <name evidence="25" type="ORF">pipiens_004182</name>
</gene>
<feature type="domain" description="C2H2-type" evidence="22">
    <location>
        <begin position="320"/>
        <end position="347"/>
    </location>
</feature>
<evidence type="ECO:0000256" key="21">
    <source>
        <dbReference type="SAM" id="MobiDB-lite"/>
    </source>
</evidence>
<dbReference type="InterPro" id="IPR013087">
    <property type="entry name" value="Znf_C2H2_type"/>
</dbReference>
<protein>
    <recommendedName>
        <fullName evidence="27">Mitochondrial pyruvate carrier</fullName>
    </recommendedName>
</protein>
<name>A0ABD1CLV3_CULPP</name>
<evidence type="ECO:0000256" key="9">
    <source>
        <dbReference type="ARBA" id="ARBA00022792"/>
    </source>
</evidence>
<feature type="domain" description="THAP-type" evidence="23">
    <location>
        <begin position="1"/>
        <end position="93"/>
    </location>
</feature>
<dbReference type="InterPro" id="IPR012934">
    <property type="entry name" value="Znf_AD"/>
</dbReference>
<dbReference type="Proteomes" id="UP001562425">
    <property type="component" value="Unassembled WGS sequence"/>
</dbReference>
<dbReference type="Pfam" id="PF00096">
    <property type="entry name" value="zf-C2H2"/>
    <property type="match status" value="3"/>
</dbReference>
<evidence type="ECO:0000256" key="14">
    <source>
        <dbReference type="ARBA" id="ARBA00023128"/>
    </source>
</evidence>
<evidence type="ECO:0008006" key="27">
    <source>
        <dbReference type="Google" id="ProtNLM"/>
    </source>
</evidence>
<keyword evidence="8 18" id="KW-0863">Zinc-finger</keyword>
<dbReference type="PANTHER" id="PTHR16515">
    <property type="entry name" value="PR DOMAIN ZINC FINGER PROTEIN"/>
    <property type="match status" value="1"/>
</dbReference>
<dbReference type="Gene3D" id="3.30.160.60">
    <property type="entry name" value="Classic Zinc Finger"/>
    <property type="match status" value="5"/>
</dbReference>
<evidence type="ECO:0000259" key="24">
    <source>
        <dbReference type="PROSITE" id="PS51915"/>
    </source>
</evidence>
<evidence type="ECO:0000259" key="23">
    <source>
        <dbReference type="PROSITE" id="PS50950"/>
    </source>
</evidence>
<feature type="binding site" evidence="20">
    <location>
        <position position="131"/>
    </location>
    <ligand>
        <name>Zn(2+)</name>
        <dbReference type="ChEBI" id="CHEBI:29105"/>
    </ligand>
</feature>
<dbReference type="SMART" id="SM00980">
    <property type="entry name" value="THAP"/>
    <property type="match status" value="1"/>
</dbReference>
<dbReference type="PROSITE" id="PS51915">
    <property type="entry name" value="ZAD"/>
    <property type="match status" value="1"/>
</dbReference>
<dbReference type="PROSITE" id="PS00028">
    <property type="entry name" value="ZINC_FINGER_C2H2_1"/>
    <property type="match status" value="7"/>
</dbReference>
<dbReference type="InterPro" id="IPR036236">
    <property type="entry name" value="Znf_C2H2_sf"/>
</dbReference>
<dbReference type="InterPro" id="IPR005336">
    <property type="entry name" value="MPC"/>
</dbReference>
<feature type="domain" description="C2H2-type" evidence="22">
    <location>
        <begin position="488"/>
        <end position="516"/>
    </location>
</feature>
<keyword evidence="11" id="KW-1133">Transmembrane helix</keyword>
<evidence type="ECO:0000256" key="16">
    <source>
        <dbReference type="ARBA" id="ARBA00023163"/>
    </source>
</evidence>
<organism evidence="25 26">
    <name type="scientific">Culex pipiens pipiens</name>
    <name type="common">Northern house mosquito</name>
    <dbReference type="NCBI Taxonomy" id="38569"/>
    <lineage>
        <taxon>Eukaryota</taxon>
        <taxon>Metazoa</taxon>
        <taxon>Ecdysozoa</taxon>
        <taxon>Arthropoda</taxon>
        <taxon>Hexapoda</taxon>
        <taxon>Insecta</taxon>
        <taxon>Pterygota</taxon>
        <taxon>Neoptera</taxon>
        <taxon>Endopterygota</taxon>
        <taxon>Diptera</taxon>
        <taxon>Nematocera</taxon>
        <taxon>Culicoidea</taxon>
        <taxon>Culicidae</taxon>
        <taxon>Culicinae</taxon>
        <taxon>Culicini</taxon>
        <taxon>Culex</taxon>
        <taxon>Culex</taxon>
    </lineage>
</organism>
<dbReference type="SMART" id="SM00355">
    <property type="entry name" value="ZnF_C2H2"/>
    <property type="match status" value="8"/>
</dbReference>
<dbReference type="SMART" id="SM00692">
    <property type="entry name" value="DM3"/>
    <property type="match status" value="1"/>
</dbReference>
<feature type="domain" description="ZAD" evidence="24">
    <location>
        <begin position="129"/>
        <end position="198"/>
    </location>
</feature>
<keyword evidence="14" id="KW-0496">Mitochondrion</keyword>
<evidence type="ECO:0000256" key="5">
    <source>
        <dbReference type="ARBA" id="ARBA00022692"/>
    </source>
</evidence>
<dbReference type="PROSITE" id="PS50950">
    <property type="entry name" value="ZF_THAP"/>
    <property type="match status" value="1"/>
</dbReference>
<reference evidence="25 26" key="1">
    <citation type="submission" date="2024-05" db="EMBL/GenBank/DDBJ databases">
        <title>Culex pipiens pipiens assembly and annotation.</title>
        <authorList>
            <person name="Alout H."/>
            <person name="Durand T."/>
        </authorList>
    </citation>
    <scope>NUCLEOTIDE SEQUENCE [LARGE SCALE GENOMIC DNA]</scope>
    <source>
        <strain evidence="25">HA-2024</strain>
        <tissue evidence="25">Whole body</tissue>
    </source>
</reference>
<evidence type="ECO:0000256" key="11">
    <source>
        <dbReference type="ARBA" id="ARBA00022989"/>
    </source>
</evidence>
<keyword evidence="26" id="KW-1185">Reference proteome</keyword>
<comment type="subcellular location">
    <subcellularLocation>
        <location evidence="2">Mitochondrion inner membrane</location>
        <topology evidence="2">Multi-pass membrane protein</topology>
    </subcellularLocation>
    <subcellularLocation>
        <location evidence="1">Nucleus</location>
    </subcellularLocation>
</comment>
<keyword evidence="15" id="KW-0472">Membrane</keyword>
<evidence type="ECO:0000256" key="15">
    <source>
        <dbReference type="ARBA" id="ARBA00023136"/>
    </source>
</evidence>
<feature type="binding site" evidence="20">
    <location>
        <position position="134"/>
    </location>
    <ligand>
        <name>Zn(2+)</name>
        <dbReference type="ChEBI" id="CHEBI:29105"/>
    </ligand>
</feature>
<feature type="binding site" evidence="20">
    <location>
        <position position="174"/>
    </location>
    <ligand>
        <name>Zn(2+)</name>
        <dbReference type="ChEBI" id="CHEBI:29105"/>
    </ligand>
</feature>
<keyword evidence="13 19" id="KW-0238">DNA-binding</keyword>
<feature type="region of interest" description="Disordered" evidence="21">
    <location>
        <begin position="370"/>
        <end position="390"/>
    </location>
</feature>
<evidence type="ECO:0000256" key="17">
    <source>
        <dbReference type="ARBA" id="ARBA00023242"/>
    </source>
</evidence>
<accession>A0ABD1CLV3</accession>
<dbReference type="FunFam" id="3.30.160.60:FF:000646">
    <property type="entry name" value="Myeloid zinc finger 1"/>
    <property type="match status" value="1"/>
</dbReference>
<keyword evidence="10 20" id="KW-0862">Zinc</keyword>
<keyword evidence="9" id="KW-0999">Mitochondrion inner membrane</keyword>
<evidence type="ECO:0000256" key="20">
    <source>
        <dbReference type="PROSITE-ProRule" id="PRU01263"/>
    </source>
</evidence>
<keyword evidence="7" id="KW-0677">Repeat</keyword>
<feature type="domain" description="C2H2-type" evidence="22">
    <location>
        <begin position="263"/>
        <end position="290"/>
    </location>
</feature>
<sequence>MAFCAVCGLRRGQAVRNELTVGFHLFPTEPVQLQAWEDFCEKTGGEHNGPKDGWNRSICSDHFEEQCFRGGGKRVLEPGGRHTLREGAVPTIRKGSSLGIVEQRLQEMLKSALEISFVPVDEPTIKLETVCRICALEGTLHDLTLEENAEHGRRFSTLTSIEIDATAPWICEGCLARLNDAYDFVQACVEAENRRKSLFVETVVIKREEDEMHEEPMVEARDEPAGQNQAEDHSEYTCTACPATFEKRVDLFADVKSHGKSRFPCQQCDRAFKRKTELEVHMNSHQIEPSFFCPTCSAGFKCQSSLRRHQKSAHLGLKRFACPECGRQFAQKTHLQQHAAVHVEEATIPCELCGKLFKTDFILRMHMNTEHRETSRTSPRRSSAKFAPNSSRASNRSLLTEYAIAIRTCCAPCYKSNATLLAHMSTHKEKTFACEQCPITFKTRKSLRYHRLVHAGLKPYKCDLCERTFRCSTHLKTHQSVHTGAKPYQCVVCNQGFAIKVKLRLHMEKQHGQMEEEVEEEPIAYSSAESQFNVFNFSAPAVNNPSRRMAALGRKLIDSLKSKEFREYLMSTHFWGPVANWGIPIAALADIKKDPKIISGTMTTALCLYSLVFMRFAWRVTPRNMLLFGCHITNFTAQGLQGGRFVEYHYMGGKNRAVEAPAPAPAEEKKIAAK</sequence>
<comment type="caution">
    <text evidence="25">The sequence shown here is derived from an EMBL/GenBank/DDBJ whole genome shotgun (WGS) entry which is preliminary data.</text>
</comment>
<proteinExistence type="inferred from homology"/>
<dbReference type="SUPFAM" id="SSF57716">
    <property type="entry name" value="Glucocorticoid receptor-like (DNA-binding domain)"/>
    <property type="match status" value="1"/>
</dbReference>
<dbReference type="GO" id="GO:0005634">
    <property type="term" value="C:nucleus"/>
    <property type="evidence" value="ECO:0007669"/>
    <property type="project" value="UniProtKB-SubCell"/>
</dbReference>
<evidence type="ECO:0000259" key="22">
    <source>
        <dbReference type="PROSITE" id="PS50157"/>
    </source>
</evidence>
<evidence type="ECO:0000256" key="4">
    <source>
        <dbReference type="ARBA" id="ARBA00022448"/>
    </source>
</evidence>
<keyword evidence="4" id="KW-0813">Transport</keyword>
<evidence type="ECO:0000256" key="3">
    <source>
        <dbReference type="ARBA" id="ARBA00006416"/>
    </source>
</evidence>
<dbReference type="GO" id="GO:0005743">
    <property type="term" value="C:mitochondrial inner membrane"/>
    <property type="evidence" value="ECO:0007669"/>
    <property type="project" value="UniProtKB-SubCell"/>
</dbReference>
<dbReference type="GO" id="GO:0008270">
    <property type="term" value="F:zinc ion binding"/>
    <property type="evidence" value="ECO:0007669"/>
    <property type="project" value="UniProtKB-UniRule"/>
</dbReference>
<dbReference type="SMART" id="SM00868">
    <property type="entry name" value="zf-AD"/>
    <property type="match status" value="1"/>
</dbReference>
<evidence type="ECO:0000313" key="26">
    <source>
        <dbReference type="Proteomes" id="UP001562425"/>
    </source>
</evidence>
<dbReference type="FunFam" id="3.30.160.60:FF:000690">
    <property type="entry name" value="Zinc finger protein 354C"/>
    <property type="match status" value="1"/>
</dbReference>
<evidence type="ECO:0000256" key="10">
    <source>
        <dbReference type="ARBA" id="ARBA00022833"/>
    </source>
</evidence>
<dbReference type="EMBL" id="JBEHCU010011014">
    <property type="protein sequence ID" value="KAL1377380.1"/>
    <property type="molecule type" value="Genomic_DNA"/>
</dbReference>
<comment type="similarity">
    <text evidence="3">Belongs to the mitochondrial pyruvate carrier (MPC) (TC 2.A.105) family.</text>
</comment>
<dbReference type="AlphaFoldDB" id="A0ABD1CLV3"/>
<dbReference type="GO" id="GO:0043565">
    <property type="term" value="F:sequence-specific DNA binding"/>
    <property type="evidence" value="ECO:0007669"/>
    <property type="project" value="UniProtKB-ARBA"/>
</dbReference>
<evidence type="ECO:0000256" key="19">
    <source>
        <dbReference type="PROSITE-ProRule" id="PRU00309"/>
    </source>
</evidence>
<feature type="domain" description="C2H2-type" evidence="22">
    <location>
        <begin position="432"/>
        <end position="459"/>
    </location>
</feature>
<keyword evidence="16" id="KW-0804">Transcription</keyword>
<dbReference type="PROSITE" id="PS50157">
    <property type="entry name" value="ZINC_FINGER_C2H2_2"/>
    <property type="match status" value="7"/>
</dbReference>
<keyword evidence="5" id="KW-0812">Transmembrane</keyword>
<feature type="domain" description="C2H2-type" evidence="22">
    <location>
        <begin position="291"/>
        <end position="319"/>
    </location>
</feature>
<dbReference type="InterPro" id="IPR006612">
    <property type="entry name" value="THAP_Znf"/>
</dbReference>
<dbReference type="SUPFAM" id="SSF57667">
    <property type="entry name" value="beta-beta-alpha zinc fingers"/>
    <property type="match status" value="5"/>
</dbReference>
<evidence type="ECO:0000256" key="2">
    <source>
        <dbReference type="ARBA" id="ARBA00004448"/>
    </source>
</evidence>
<dbReference type="InterPro" id="IPR050331">
    <property type="entry name" value="Zinc_finger"/>
</dbReference>
<evidence type="ECO:0000256" key="8">
    <source>
        <dbReference type="ARBA" id="ARBA00022771"/>
    </source>
</evidence>
<feature type="binding site" evidence="20">
    <location>
        <position position="171"/>
    </location>
    <ligand>
        <name>Zn(2+)</name>
        <dbReference type="ChEBI" id="CHEBI:29105"/>
    </ligand>
</feature>
<dbReference type="PANTHER" id="PTHR16515:SF49">
    <property type="entry name" value="GASTRULA ZINC FINGER PROTEIN XLCGF49.1-LIKE-RELATED"/>
    <property type="match status" value="1"/>
</dbReference>
<evidence type="ECO:0000256" key="6">
    <source>
        <dbReference type="ARBA" id="ARBA00022723"/>
    </source>
</evidence>
<evidence type="ECO:0000256" key="1">
    <source>
        <dbReference type="ARBA" id="ARBA00004123"/>
    </source>
</evidence>
<dbReference type="GO" id="GO:0040029">
    <property type="term" value="P:epigenetic regulation of gene expression"/>
    <property type="evidence" value="ECO:0007669"/>
    <property type="project" value="UniProtKB-ARBA"/>
</dbReference>